<evidence type="ECO:0008006" key="10">
    <source>
        <dbReference type="Google" id="ProtNLM"/>
    </source>
</evidence>
<evidence type="ECO:0000313" key="9">
    <source>
        <dbReference type="Proteomes" id="UP001431783"/>
    </source>
</evidence>
<keyword evidence="5" id="KW-0539">Nucleus</keyword>
<dbReference type="GO" id="GO:0030490">
    <property type="term" value="P:maturation of SSU-rRNA"/>
    <property type="evidence" value="ECO:0007669"/>
    <property type="project" value="TreeGrafter"/>
</dbReference>
<evidence type="ECO:0000256" key="1">
    <source>
        <dbReference type="ARBA" id="ARBA00004604"/>
    </source>
</evidence>
<evidence type="ECO:0000256" key="2">
    <source>
        <dbReference type="ARBA" id="ARBA00007466"/>
    </source>
</evidence>
<gene>
    <name evidence="8" type="ORF">WA026_008649</name>
</gene>
<comment type="function">
    <text evidence="6">Involved in nucleolar processing of pre-18S ribosomal RNA. Has a role in the nuclear export of 40S pre-ribosomal subunit to the cytoplasm.</text>
</comment>
<feature type="region of interest" description="Disordered" evidence="7">
    <location>
        <begin position="1"/>
        <end position="31"/>
    </location>
</feature>
<evidence type="ECO:0000256" key="4">
    <source>
        <dbReference type="ARBA" id="ARBA00022552"/>
    </source>
</evidence>
<keyword evidence="3" id="KW-0690">Ribosome biogenesis</keyword>
<dbReference type="GO" id="GO:0030692">
    <property type="term" value="C:Noc4p-Nop14p complex"/>
    <property type="evidence" value="ECO:0007669"/>
    <property type="project" value="TreeGrafter"/>
</dbReference>
<comment type="similarity">
    <text evidence="2">Belongs to the NOP14 family.</text>
</comment>
<feature type="compositionally biased region" description="Basic and acidic residues" evidence="7">
    <location>
        <begin position="289"/>
        <end position="307"/>
    </location>
</feature>
<name>A0AAW1UHE6_9CUCU</name>
<evidence type="ECO:0000256" key="5">
    <source>
        <dbReference type="ARBA" id="ARBA00023242"/>
    </source>
</evidence>
<feature type="compositionally biased region" description="Basic and acidic residues" evidence="7">
    <location>
        <begin position="10"/>
        <end position="20"/>
    </location>
</feature>
<evidence type="ECO:0000256" key="7">
    <source>
        <dbReference type="SAM" id="MobiDB-lite"/>
    </source>
</evidence>
<keyword evidence="4" id="KW-0698">rRNA processing</keyword>
<organism evidence="8 9">
    <name type="scientific">Henosepilachna vigintioctopunctata</name>
    <dbReference type="NCBI Taxonomy" id="420089"/>
    <lineage>
        <taxon>Eukaryota</taxon>
        <taxon>Metazoa</taxon>
        <taxon>Ecdysozoa</taxon>
        <taxon>Arthropoda</taxon>
        <taxon>Hexapoda</taxon>
        <taxon>Insecta</taxon>
        <taxon>Pterygota</taxon>
        <taxon>Neoptera</taxon>
        <taxon>Endopterygota</taxon>
        <taxon>Coleoptera</taxon>
        <taxon>Polyphaga</taxon>
        <taxon>Cucujiformia</taxon>
        <taxon>Coccinelloidea</taxon>
        <taxon>Coccinellidae</taxon>
        <taxon>Epilachninae</taxon>
        <taxon>Epilachnini</taxon>
        <taxon>Henosepilachna</taxon>
    </lineage>
</organism>
<accession>A0AAW1UHE6</accession>
<dbReference type="Proteomes" id="UP001431783">
    <property type="component" value="Unassembled WGS sequence"/>
</dbReference>
<keyword evidence="9" id="KW-1185">Reference proteome</keyword>
<reference evidence="8 9" key="1">
    <citation type="submission" date="2023-03" db="EMBL/GenBank/DDBJ databases">
        <title>Genome insight into feeding habits of ladybird beetles.</title>
        <authorList>
            <person name="Li H.-S."/>
            <person name="Huang Y.-H."/>
            <person name="Pang H."/>
        </authorList>
    </citation>
    <scope>NUCLEOTIDE SEQUENCE [LARGE SCALE GENOMIC DNA]</scope>
    <source>
        <strain evidence="8">SYSU_2023b</strain>
        <tissue evidence="8">Whole body</tissue>
    </source>
</reference>
<feature type="region of interest" description="Disordered" evidence="7">
    <location>
        <begin position="289"/>
        <end position="308"/>
    </location>
</feature>
<evidence type="ECO:0000256" key="6">
    <source>
        <dbReference type="ARBA" id="ARBA00024695"/>
    </source>
</evidence>
<comment type="caution">
    <text evidence="8">The sequence shown here is derived from an EMBL/GenBank/DDBJ whole genome shotgun (WGS) entry which is preliminary data.</text>
</comment>
<protein>
    <recommendedName>
        <fullName evidence="10">Nucleolar protein 14</fullName>
    </recommendedName>
</protein>
<comment type="subcellular location">
    <subcellularLocation>
        <location evidence="1">Nucleus</location>
        <location evidence="1">Nucleolus</location>
    </subcellularLocation>
</comment>
<dbReference type="AlphaFoldDB" id="A0AAW1UHE6"/>
<dbReference type="PANTHER" id="PTHR23183:SF0">
    <property type="entry name" value="NUCLEOLAR PROTEIN 14"/>
    <property type="match status" value="1"/>
</dbReference>
<dbReference type="GO" id="GO:0032040">
    <property type="term" value="C:small-subunit processome"/>
    <property type="evidence" value="ECO:0007669"/>
    <property type="project" value="InterPro"/>
</dbReference>
<dbReference type="PANTHER" id="PTHR23183">
    <property type="entry name" value="NOP14"/>
    <property type="match status" value="1"/>
</dbReference>
<feature type="region of interest" description="Disordered" evidence="7">
    <location>
        <begin position="347"/>
        <end position="392"/>
    </location>
</feature>
<dbReference type="Pfam" id="PF04147">
    <property type="entry name" value="Nop14"/>
    <property type="match status" value="1"/>
</dbReference>
<sequence length="848" mass="98370">MAKAKNRKRVFSDKIQDKNKNSKTTMKPRSPFEVHINNEKMKVLGRKIQHSKGLPGISRAKAIDKRKKTLLKEYNVRNKSNSFTDRRICELNQNLSTDEKQRARFAAVRVKAHKKKSIFNLGEDEVLTHKGQTLSEIEKFNDLQTEDEDCDDPNETGKLDEKFVGEAHFGGGLLAKKGEGFKGHKDLIEQLIADSKKRKAEKQKTKESVLELTEKLNSEWKDLIPLVKEYKNNSDSKMEKPKIDDFDRLMNELKFEPRGTVTDRLKSEKELAEEEKEKLEELERQRIERMKGTLEEKPNKITHRSADDLDDDFIYEEIDNEKMLSYNENGVSNVPLESCLTEDKIEDEVSEMEESSHSEVETESEDDLSDLKGESSSSEDEYELEKVKTEQTNNSNMSDVLKENTCSKKKIIKTKDEIPYTFAMPDKYEELYGILIKYTAVNQGTVLERIIQCNHSSLAKGNKDKLGLLFEYSLQYVNNLASESVDEQSLENCFRIFEALMPKIFDLAQMNPNECHKKVVEYLKKKFDEYWENSKQYPGIENLLFLKLISILFTTSDFRHQIITPCLIFIEQMLLNCRVTSKRDISYGLFLSTLALEYSSLSKRFMPGCINYLGGIIGMAISKSTICALKLFPPFKSGSSFLVLLKNQSSNTSALKMEITDLIKTEMTEIFKVRALHLALKLVKEFCDNFDSLASNVEIFNHIQNYCEQVPKDMYPETVQSEINSCLQKFEKMKSMRKLKYLVMEAKKPKALRLYEPKIVEIYDRKNFKIQSEEKAARNKLLHKLKREKKGALREIRRDNAFLGKIKIKQQIQSDLERKQKVKKIYAEASIQQSELNTLDRIKKRKIK</sequence>
<dbReference type="EMBL" id="JARQZJ010000063">
    <property type="protein sequence ID" value="KAK9880134.1"/>
    <property type="molecule type" value="Genomic_DNA"/>
</dbReference>
<evidence type="ECO:0000256" key="3">
    <source>
        <dbReference type="ARBA" id="ARBA00022517"/>
    </source>
</evidence>
<dbReference type="InterPro" id="IPR007276">
    <property type="entry name" value="Nop14"/>
</dbReference>
<evidence type="ECO:0000313" key="8">
    <source>
        <dbReference type="EMBL" id="KAK9880134.1"/>
    </source>
</evidence>
<proteinExistence type="inferred from homology"/>